<protein>
    <submittedName>
        <fullName evidence="2">Uncharacterized protein</fullName>
    </submittedName>
</protein>
<evidence type="ECO:0000313" key="3">
    <source>
        <dbReference type="Proteomes" id="UP001431783"/>
    </source>
</evidence>
<keyword evidence="3" id="KW-1185">Reference proteome</keyword>
<accession>A0AAW1UJC4</accession>
<gene>
    <name evidence="2" type="ORF">WA026_001893</name>
</gene>
<sequence>MLPNEIQNYREKVNIISNVLLVHEKKAENNITLYKKLSEDNTQVQNQNDCDRSIADASTNSKKSDVSSTDKFDQNISTDDEIIPIALMTVAEEKFSSNILPHGSVKRMHARPVTNIVHFLNVPSFYLLMNPAKFTKIMTLWKVNGHTFWQFYHPVGVFSTSRDYNHMGRITKHLKELERKIAKRDWLHMQPSQSRETIIERTGSLLIQEGNLQNI</sequence>
<dbReference type="Proteomes" id="UP001431783">
    <property type="component" value="Unassembled WGS sequence"/>
</dbReference>
<name>A0AAW1UJC4_9CUCU</name>
<organism evidence="2 3">
    <name type="scientific">Henosepilachna vigintioctopunctata</name>
    <dbReference type="NCBI Taxonomy" id="420089"/>
    <lineage>
        <taxon>Eukaryota</taxon>
        <taxon>Metazoa</taxon>
        <taxon>Ecdysozoa</taxon>
        <taxon>Arthropoda</taxon>
        <taxon>Hexapoda</taxon>
        <taxon>Insecta</taxon>
        <taxon>Pterygota</taxon>
        <taxon>Neoptera</taxon>
        <taxon>Endopterygota</taxon>
        <taxon>Coleoptera</taxon>
        <taxon>Polyphaga</taxon>
        <taxon>Cucujiformia</taxon>
        <taxon>Coccinelloidea</taxon>
        <taxon>Coccinellidae</taxon>
        <taxon>Epilachninae</taxon>
        <taxon>Epilachnini</taxon>
        <taxon>Henosepilachna</taxon>
    </lineage>
</organism>
<evidence type="ECO:0000256" key="1">
    <source>
        <dbReference type="SAM" id="MobiDB-lite"/>
    </source>
</evidence>
<dbReference type="AlphaFoldDB" id="A0AAW1UJC4"/>
<feature type="region of interest" description="Disordered" evidence="1">
    <location>
        <begin position="42"/>
        <end position="71"/>
    </location>
</feature>
<proteinExistence type="predicted"/>
<dbReference type="EMBL" id="JARQZJ010000091">
    <property type="protein sequence ID" value="KAK9883706.1"/>
    <property type="molecule type" value="Genomic_DNA"/>
</dbReference>
<comment type="caution">
    <text evidence="2">The sequence shown here is derived from an EMBL/GenBank/DDBJ whole genome shotgun (WGS) entry which is preliminary data.</text>
</comment>
<evidence type="ECO:0000313" key="2">
    <source>
        <dbReference type="EMBL" id="KAK9883706.1"/>
    </source>
</evidence>
<feature type="compositionally biased region" description="Basic and acidic residues" evidence="1">
    <location>
        <begin position="62"/>
        <end position="71"/>
    </location>
</feature>
<reference evidence="2 3" key="1">
    <citation type="submission" date="2023-03" db="EMBL/GenBank/DDBJ databases">
        <title>Genome insight into feeding habits of ladybird beetles.</title>
        <authorList>
            <person name="Li H.-S."/>
            <person name="Huang Y.-H."/>
            <person name="Pang H."/>
        </authorList>
    </citation>
    <scope>NUCLEOTIDE SEQUENCE [LARGE SCALE GENOMIC DNA]</scope>
    <source>
        <strain evidence="2">SYSU_2023b</strain>
        <tissue evidence="2">Whole body</tissue>
    </source>
</reference>